<comment type="caution">
    <text evidence="2">The sequence shown here is derived from an EMBL/GenBank/DDBJ whole genome shotgun (WGS) entry which is preliminary data.</text>
</comment>
<evidence type="ECO:0000313" key="2">
    <source>
        <dbReference type="EMBL" id="KAJ4451546.1"/>
    </source>
</evidence>
<dbReference type="InterPro" id="IPR009057">
    <property type="entry name" value="Homeodomain-like_sf"/>
</dbReference>
<dbReference type="PANTHER" id="PTHR19303">
    <property type="entry name" value="TRANSPOSON"/>
    <property type="match status" value="1"/>
</dbReference>
<gene>
    <name evidence="2" type="ORF">ANN_03012</name>
</gene>
<dbReference type="SUPFAM" id="SSF46689">
    <property type="entry name" value="Homeodomain-like"/>
    <property type="match status" value="1"/>
</dbReference>
<dbReference type="Gene3D" id="1.10.10.60">
    <property type="entry name" value="Homeodomain-like"/>
    <property type="match status" value="1"/>
</dbReference>
<dbReference type="Proteomes" id="UP001148838">
    <property type="component" value="Unassembled WGS sequence"/>
</dbReference>
<keyword evidence="3" id="KW-1185">Reference proteome</keyword>
<accession>A0ABQ8U0F0</accession>
<reference evidence="2 3" key="1">
    <citation type="journal article" date="2022" name="Allergy">
        <title>Genome assembly and annotation of Periplaneta americana reveal a comprehensive cockroach allergen profile.</title>
        <authorList>
            <person name="Wang L."/>
            <person name="Xiong Q."/>
            <person name="Saelim N."/>
            <person name="Wang L."/>
            <person name="Nong W."/>
            <person name="Wan A.T."/>
            <person name="Shi M."/>
            <person name="Liu X."/>
            <person name="Cao Q."/>
            <person name="Hui J.H.L."/>
            <person name="Sookrung N."/>
            <person name="Leung T.F."/>
            <person name="Tungtrongchitr A."/>
            <person name="Tsui S.K.W."/>
        </authorList>
    </citation>
    <scope>NUCLEOTIDE SEQUENCE [LARGE SCALE GENOMIC DNA]</scope>
    <source>
        <strain evidence="2">PWHHKU_190912</strain>
    </source>
</reference>
<evidence type="ECO:0000313" key="3">
    <source>
        <dbReference type="Proteomes" id="UP001148838"/>
    </source>
</evidence>
<dbReference type="EMBL" id="JAJSOF020000001">
    <property type="protein sequence ID" value="KAJ4451546.1"/>
    <property type="molecule type" value="Genomic_DNA"/>
</dbReference>
<proteinExistence type="predicted"/>
<dbReference type="PANTHER" id="PTHR19303:SF74">
    <property type="entry name" value="POGO TRANSPOSABLE ELEMENT WITH KRAB DOMAIN"/>
    <property type="match status" value="1"/>
</dbReference>
<dbReference type="InterPro" id="IPR050863">
    <property type="entry name" value="CenT-Element_Derived"/>
</dbReference>
<organism evidence="2 3">
    <name type="scientific">Periplaneta americana</name>
    <name type="common">American cockroach</name>
    <name type="synonym">Blatta americana</name>
    <dbReference type="NCBI Taxonomy" id="6978"/>
    <lineage>
        <taxon>Eukaryota</taxon>
        <taxon>Metazoa</taxon>
        <taxon>Ecdysozoa</taxon>
        <taxon>Arthropoda</taxon>
        <taxon>Hexapoda</taxon>
        <taxon>Insecta</taxon>
        <taxon>Pterygota</taxon>
        <taxon>Neoptera</taxon>
        <taxon>Polyneoptera</taxon>
        <taxon>Dictyoptera</taxon>
        <taxon>Blattodea</taxon>
        <taxon>Blattoidea</taxon>
        <taxon>Blattidae</taxon>
        <taxon>Blattinae</taxon>
        <taxon>Periplaneta</taxon>
    </lineage>
</organism>
<comment type="subcellular location">
    <subcellularLocation>
        <location evidence="1">Nucleus</location>
    </subcellularLocation>
</comment>
<protein>
    <submittedName>
        <fullName evidence="2">Uncharacterized protein</fullName>
    </submittedName>
</protein>
<name>A0ABQ8U0F0_PERAM</name>
<sequence>MQLFMTPLLNFKFTAGMISPGAAAIRYCNWSMVLIRPWYTLDLMKITQRSLVMADLESGPSKVSSESPSFTTIQNNRSTLGHMSCSGVWWYEYFILALEPGVLSYVRTIFIQAVPPEQAGFRTSFSTTDHLQTINQLIEKSEEFNLPLYLGFVDYSKAFDSIEHRSILQALSTQGVEGKYIRLLSNIYRHNFAKKMNKTSTKVRAKWATEDLKFALQAIKSGLPVAAASRQYNIPRRTLRDWMIRNKSPERKLGRCAVLSPDLELELKRIVRLQQVGFGLTRLQVRSCCYKICEENNIPHPFKNEIAGKDWLYGFLKRFPDIVLRKAENLSYGRLMRFNKEIVSDFFELLKKTLIELDLCDKPQLLYNVDESGLQLTYSSSQLVLAQKGSKRVHTATHSDRGETVTVVACTNATGSNWIPPMILYKGKSYLMKHLLQAMFQTAQLQRSHQHLGPLKKPHNMRLSQNEHQPKTHQLQPHHHLIPFTNSSLLLKSLEIL</sequence>
<evidence type="ECO:0000256" key="1">
    <source>
        <dbReference type="ARBA" id="ARBA00004123"/>
    </source>
</evidence>